<accession>A0A6A8LXC3</accession>
<evidence type="ECO:0000313" key="4">
    <source>
        <dbReference type="EMBL" id="MSE06519.1"/>
    </source>
</evidence>
<sequence>FLVEYLATYIIRPEDVQDILQEIYMALIPDKVRHLLGEYFSPDWIVEHSLDRVGYFGNINKKIIDPTCGSGAFVIQALKRVLAQKNNQINFSEAKQITNNIVGFDLNPISAVSAKANYILTLFSSINEPIENISDPITIPIYIS</sequence>
<dbReference type="GO" id="GO:0032259">
    <property type="term" value="P:methylation"/>
    <property type="evidence" value="ECO:0007669"/>
    <property type="project" value="UniProtKB-KW"/>
</dbReference>
<reference evidence="4 5" key="1">
    <citation type="submission" date="2019-11" db="EMBL/GenBank/DDBJ databases">
        <title>Draft Genome Sequence of Plant Growth-Promoting Rhizosphere-Associated Bacteria.</title>
        <authorList>
            <person name="Vasilyev I.Y."/>
            <person name="Radchenko V."/>
            <person name="Ilnitskaya E.V."/>
        </authorList>
    </citation>
    <scope>NUCLEOTIDE SEQUENCE [LARGE SCALE GENOMIC DNA]</scope>
    <source>
        <strain evidence="4 5">VRA_1sq_f</strain>
    </source>
</reference>
<proteinExistence type="predicted"/>
<feature type="non-terminal residue" evidence="4">
    <location>
        <position position="144"/>
    </location>
</feature>
<evidence type="ECO:0000256" key="2">
    <source>
        <dbReference type="ARBA" id="ARBA00022679"/>
    </source>
</evidence>
<dbReference type="GO" id="GO:0003677">
    <property type="term" value="F:DNA binding"/>
    <property type="evidence" value="ECO:0007669"/>
    <property type="project" value="InterPro"/>
</dbReference>
<gene>
    <name evidence="4" type="ORF">GKC34_12390</name>
</gene>
<dbReference type="EMBL" id="WKKZ01001014">
    <property type="protein sequence ID" value="MSE06519.1"/>
    <property type="molecule type" value="Genomic_DNA"/>
</dbReference>
<dbReference type="SUPFAM" id="SSF53335">
    <property type="entry name" value="S-adenosyl-L-methionine-dependent methyltransferases"/>
    <property type="match status" value="1"/>
</dbReference>
<keyword evidence="2" id="KW-0808">Transferase</keyword>
<dbReference type="PANTHER" id="PTHR33841:SF4">
    <property type="entry name" value="RESTRICTION MODIFICATION SYSTEM DNA SPECIFICITY DOMAIN"/>
    <property type="match status" value="1"/>
</dbReference>
<dbReference type="PRINTS" id="PR00507">
    <property type="entry name" value="N12N6MTFRASE"/>
</dbReference>
<dbReference type="PANTHER" id="PTHR33841">
    <property type="entry name" value="DNA METHYLTRANSFERASE YEEA-RELATED"/>
    <property type="match status" value="1"/>
</dbReference>
<comment type="caution">
    <text evidence="4">The sequence shown here is derived from an EMBL/GenBank/DDBJ whole genome shotgun (WGS) entry which is preliminary data.</text>
</comment>
<name>A0A6A8LXC3_9LACO</name>
<feature type="domain" description="DNA methylase adenine-specific" evidence="3">
    <location>
        <begin position="17"/>
        <end position="120"/>
    </location>
</feature>
<dbReference type="InterPro" id="IPR029063">
    <property type="entry name" value="SAM-dependent_MTases_sf"/>
</dbReference>
<evidence type="ECO:0000313" key="5">
    <source>
        <dbReference type="Proteomes" id="UP000437575"/>
    </source>
</evidence>
<keyword evidence="1 4" id="KW-0489">Methyltransferase</keyword>
<dbReference type="GO" id="GO:0008170">
    <property type="term" value="F:N-methyltransferase activity"/>
    <property type="evidence" value="ECO:0007669"/>
    <property type="project" value="InterPro"/>
</dbReference>
<dbReference type="Gene3D" id="3.40.50.150">
    <property type="entry name" value="Vaccinia Virus protein VP39"/>
    <property type="match status" value="1"/>
</dbReference>
<dbReference type="InterPro" id="IPR003356">
    <property type="entry name" value="DNA_methylase_A-5"/>
</dbReference>
<protein>
    <submittedName>
        <fullName evidence="4">N-6 DNA methylase</fullName>
    </submittedName>
</protein>
<dbReference type="Pfam" id="PF02384">
    <property type="entry name" value="N6_Mtase"/>
    <property type="match status" value="1"/>
</dbReference>
<organism evidence="4 5">
    <name type="scientific">Ligilactobacillus salivarius</name>
    <dbReference type="NCBI Taxonomy" id="1624"/>
    <lineage>
        <taxon>Bacteria</taxon>
        <taxon>Bacillati</taxon>
        <taxon>Bacillota</taxon>
        <taxon>Bacilli</taxon>
        <taxon>Lactobacillales</taxon>
        <taxon>Lactobacillaceae</taxon>
        <taxon>Ligilactobacillus</taxon>
    </lineage>
</organism>
<dbReference type="Proteomes" id="UP000437575">
    <property type="component" value="Unassembled WGS sequence"/>
</dbReference>
<dbReference type="InterPro" id="IPR050953">
    <property type="entry name" value="N4_N6_ade-DNA_methylase"/>
</dbReference>
<evidence type="ECO:0000259" key="3">
    <source>
        <dbReference type="Pfam" id="PF02384"/>
    </source>
</evidence>
<dbReference type="AlphaFoldDB" id="A0A6A8LXC3"/>
<evidence type="ECO:0000256" key="1">
    <source>
        <dbReference type="ARBA" id="ARBA00022603"/>
    </source>
</evidence>
<feature type="non-terminal residue" evidence="4">
    <location>
        <position position="1"/>
    </location>
</feature>